<gene>
    <name evidence="2" type="ORF">ENE75_06625</name>
</gene>
<evidence type="ECO:0000256" key="1">
    <source>
        <dbReference type="SAM" id="SignalP"/>
    </source>
</evidence>
<accession>A0A3S3SD07</accession>
<organism evidence="2 3">
    <name type="scientific">Rubrivivax albus</name>
    <dbReference type="NCBI Taxonomy" id="2499835"/>
    <lineage>
        <taxon>Bacteria</taxon>
        <taxon>Pseudomonadati</taxon>
        <taxon>Pseudomonadota</taxon>
        <taxon>Betaproteobacteria</taxon>
        <taxon>Burkholderiales</taxon>
        <taxon>Sphaerotilaceae</taxon>
        <taxon>Rubrivivax</taxon>
    </lineage>
</organism>
<dbReference type="OrthoDB" id="8684551at2"/>
<proteinExistence type="predicted"/>
<dbReference type="RefSeq" id="WP_128197074.1">
    <property type="nucleotide sequence ID" value="NZ_SACT01000002.1"/>
</dbReference>
<evidence type="ECO:0000313" key="2">
    <source>
        <dbReference type="EMBL" id="RVT52136.1"/>
    </source>
</evidence>
<keyword evidence="1" id="KW-0732">Signal</keyword>
<reference evidence="2 3" key="1">
    <citation type="submission" date="2019-01" db="EMBL/GenBank/DDBJ databases">
        <authorList>
            <person name="Chen W.-M."/>
        </authorList>
    </citation>
    <scope>NUCLEOTIDE SEQUENCE [LARGE SCALE GENOMIC DNA]</scope>
    <source>
        <strain evidence="2 3">ICH-3</strain>
    </source>
</reference>
<dbReference type="AlphaFoldDB" id="A0A3S3SD07"/>
<dbReference type="Gene3D" id="2.40.160.170">
    <property type="match status" value="1"/>
</dbReference>
<keyword evidence="3" id="KW-1185">Reference proteome</keyword>
<dbReference type="EMBL" id="SACT01000002">
    <property type="protein sequence ID" value="RVT52136.1"/>
    <property type="molecule type" value="Genomic_DNA"/>
</dbReference>
<protein>
    <recommendedName>
        <fullName evidence="4">Outer membrane protein beta-barrel domain-containing protein</fullName>
    </recommendedName>
</protein>
<name>A0A3S3SD07_9BURK</name>
<dbReference type="Proteomes" id="UP000288178">
    <property type="component" value="Unassembled WGS sequence"/>
</dbReference>
<feature type="chain" id="PRO_5018537347" description="Outer membrane protein beta-barrel domain-containing protein" evidence="1">
    <location>
        <begin position="25"/>
        <end position="191"/>
    </location>
</feature>
<comment type="caution">
    <text evidence="2">The sequence shown here is derived from an EMBL/GenBank/DDBJ whole genome shotgun (WGS) entry which is preliminary data.</text>
</comment>
<sequence>MRIPTPARVVLSTAALSAVMAAQAADGLQLTSAQAWPVLQARVNLLLARPESGRSLTLQHAALLGDVYLERHGGDPDARWRGGFRATSGVVLGGIGPSVASAAGPWSPSLLAVPQDAPSADREVWPYVGFGYSGLAPRGGWGFSADLGIALRQGAAAAELGRAIFGLRGWEGTLRRLDAMPMLQLGVHYRF</sequence>
<feature type="signal peptide" evidence="1">
    <location>
        <begin position="1"/>
        <end position="24"/>
    </location>
</feature>
<evidence type="ECO:0000313" key="3">
    <source>
        <dbReference type="Proteomes" id="UP000288178"/>
    </source>
</evidence>
<evidence type="ECO:0008006" key="4">
    <source>
        <dbReference type="Google" id="ProtNLM"/>
    </source>
</evidence>